<accession>K1DW49</accession>
<dbReference type="InterPro" id="IPR005227">
    <property type="entry name" value="YqgF"/>
</dbReference>
<reference evidence="9 11" key="1">
    <citation type="journal article" date="2009" name="Int. J. Syst. Evol. Microbiol.">
        <title>Janibacter hoylei sp. nov., Bacillus isronensis sp. nov. and Bacillus aryabhattai sp. nov., isolated from cryotubes used for collecting air from the upper atmosphere.</title>
        <authorList>
            <person name="Shivaji S."/>
            <person name="Chaturvedi P."/>
            <person name="Begum Z."/>
            <person name="Pindi P.K."/>
            <person name="Manorama R."/>
            <person name="Padmanaban D.A."/>
            <person name="Shouche Y.S."/>
            <person name="Pawar S."/>
            <person name="Vaishampayan P."/>
            <person name="Dutt C.B."/>
            <person name="Datta G.N."/>
            <person name="Manchanda R.K."/>
            <person name="Rao U.R."/>
            <person name="Bhargava P.M."/>
            <person name="Narlikar J.V."/>
        </authorList>
    </citation>
    <scope>NUCLEOTIDE SEQUENCE [LARGE SCALE GENOMIC DNA]</scope>
    <source>
        <strain evidence="9 11">PVAS-1</strain>
    </source>
</reference>
<evidence type="ECO:0000256" key="6">
    <source>
        <dbReference type="SAM" id="MobiDB-lite"/>
    </source>
</evidence>
<proteinExistence type="inferred from homology"/>
<comment type="function">
    <text evidence="5">Could be a nuclease involved in processing of the 5'-end of pre-16S rRNA.</text>
</comment>
<comment type="caution">
    <text evidence="8">The sequence shown here is derived from an EMBL/GenBank/DDBJ whole genome shotgun (WGS) entry which is preliminary data.</text>
</comment>
<keyword evidence="11" id="KW-1185">Reference proteome</keyword>
<organism evidence="8 10">
    <name type="scientific">Janibacter hoylei PVAS-1</name>
    <dbReference type="NCBI Taxonomy" id="1210046"/>
    <lineage>
        <taxon>Bacteria</taxon>
        <taxon>Bacillati</taxon>
        <taxon>Actinomycetota</taxon>
        <taxon>Actinomycetes</taxon>
        <taxon>Micrococcales</taxon>
        <taxon>Intrasporangiaceae</taxon>
        <taxon>Janibacter</taxon>
    </lineage>
</organism>
<reference evidence="8 10" key="2">
    <citation type="journal article" date="2012" name="J. Bacteriol.">
        <title>Genome Sequence of Janibacter hoylei MTCC8307, Isolated from the Stratospheric Air.</title>
        <authorList>
            <person name="Pawar S.P."/>
            <person name="Dhotre D.P."/>
            <person name="Shetty S.A."/>
            <person name="Chowdhury S.P."/>
            <person name="Chaudhari B.L."/>
            <person name="Shouche Y.S."/>
        </authorList>
    </citation>
    <scope>NUCLEOTIDE SEQUENCE [LARGE SCALE GENOMIC DNA]</scope>
    <source>
        <strain evidence="8 10">PVAS-1</strain>
    </source>
</reference>
<dbReference type="Gene3D" id="3.30.420.140">
    <property type="entry name" value="YqgF/RNase H-like domain"/>
    <property type="match status" value="1"/>
</dbReference>
<sequence>MRRGARVGVDVGDARVGVASSDPEGLLATPVETVPRDLEHDADIDRVVEIVTDLAAIEVVVGLPRSLDGSEGPAAAKAREWATRLRSALQDAPIDNTPVRLVDERLTTVDAHRGLRDSGVAGRRHRGVVDQAAAVLILQTALDTERATGGPPGERVGRPRRRTPRKGTTA</sequence>
<dbReference type="RefSeq" id="WP_007928253.1">
    <property type="nucleotide sequence ID" value="NZ_ALWX01000051.1"/>
</dbReference>
<gene>
    <name evidence="8" type="ORF">B277_11600</name>
    <name evidence="9" type="ORF">CWN80_14295</name>
</gene>
<evidence type="ECO:0000313" key="10">
    <source>
        <dbReference type="Proteomes" id="UP000004474"/>
    </source>
</evidence>
<dbReference type="NCBIfam" id="TIGR00250">
    <property type="entry name" value="RNAse_H_YqgF"/>
    <property type="match status" value="1"/>
</dbReference>
<keyword evidence="1 5" id="KW-0963">Cytoplasm</keyword>
<dbReference type="CDD" id="cd16964">
    <property type="entry name" value="YqgF"/>
    <property type="match status" value="1"/>
</dbReference>
<name>K1DW49_9MICO</name>
<dbReference type="SUPFAM" id="SSF53098">
    <property type="entry name" value="Ribonuclease H-like"/>
    <property type="match status" value="1"/>
</dbReference>
<dbReference type="EMBL" id="PIPF01000014">
    <property type="protein sequence ID" value="RWU81583.1"/>
    <property type="molecule type" value="Genomic_DNA"/>
</dbReference>
<dbReference type="InterPro" id="IPR012337">
    <property type="entry name" value="RNaseH-like_sf"/>
</dbReference>
<dbReference type="STRING" id="1210046.B277_11600"/>
<feature type="compositionally biased region" description="Basic residues" evidence="6">
    <location>
        <begin position="158"/>
        <end position="170"/>
    </location>
</feature>
<dbReference type="Proteomes" id="UP000288711">
    <property type="component" value="Unassembled WGS sequence"/>
</dbReference>
<evidence type="ECO:0000313" key="8">
    <source>
        <dbReference type="EMBL" id="EKA60619.1"/>
    </source>
</evidence>
<feature type="region of interest" description="Disordered" evidence="6">
    <location>
        <begin position="143"/>
        <end position="170"/>
    </location>
</feature>
<evidence type="ECO:0000256" key="4">
    <source>
        <dbReference type="ARBA" id="ARBA00022801"/>
    </source>
</evidence>
<evidence type="ECO:0000256" key="2">
    <source>
        <dbReference type="ARBA" id="ARBA00022517"/>
    </source>
</evidence>
<dbReference type="PANTHER" id="PTHR33317:SF4">
    <property type="entry name" value="POLYNUCLEOTIDYL TRANSFERASE, RIBONUCLEASE H-LIKE SUPERFAMILY PROTEIN"/>
    <property type="match status" value="1"/>
</dbReference>
<evidence type="ECO:0000256" key="5">
    <source>
        <dbReference type="HAMAP-Rule" id="MF_00651"/>
    </source>
</evidence>
<dbReference type="GO" id="GO:0005829">
    <property type="term" value="C:cytosol"/>
    <property type="evidence" value="ECO:0007669"/>
    <property type="project" value="TreeGrafter"/>
</dbReference>
<dbReference type="eggNOG" id="COG0816">
    <property type="taxonomic scope" value="Bacteria"/>
</dbReference>
<dbReference type="Pfam" id="PF03652">
    <property type="entry name" value="RuvX"/>
    <property type="match status" value="1"/>
</dbReference>
<dbReference type="GO" id="GO:0004518">
    <property type="term" value="F:nuclease activity"/>
    <property type="evidence" value="ECO:0007669"/>
    <property type="project" value="UniProtKB-KW"/>
</dbReference>
<dbReference type="InterPro" id="IPR037027">
    <property type="entry name" value="YqgF/RNaseH-like_dom_sf"/>
</dbReference>
<keyword evidence="4 5" id="KW-0378">Hydrolase</keyword>
<dbReference type="GO" id="GO:0016788">
    <property type="term" value="F:hydrolase activity, acting on ester bonds"/>
    <property type="evidence" value="ECO:0007669"/>
    <property type="project" value="UniProtKB-UniRule"/>
</dbReference>
<evidence type="ECO:0000313" key="9">
    <source>
        <dbReference type="EMBL" id="RWU81583.1"/>
    </source>
</evidence>
<evidence type="ECO:0000259" key="7">
    <source>
        <dbReference type="SMART" id="SM00732"/>
    </source>
</evidence>
<evidence type="ECO:0000256" key="1">
    <source>
        <dbReference type="ARBA" id="ARBA00022490"/>
    </source>
</evidence>
<dbReference type="SMART" id="SM00732">
    <property type="entry name" value="YqgFc"/>
    <property type="match status" value="1"/>
</dbReference>
<keyword evidence="2 5" id="KW-0690">Ribosome biogenesis</keyword>
<dbReference type="AlphaFoldDB" id="K1DW49"/>
<keyword evidence="3 5" id="KW-0540">Nuclease</keyword>
<dbReference type="PATRIC" id="fig|1210046.3.peg.2227"/>
<dbReference type="InterPro" id="IPR006641">
    <property type="entry name" value="YqgF/RNaseH-like_dom"/>
</dbReference>
<comment type="subcellular location">
    <subcellularLocation>
        <location evidence="5">Cytoplasm</location>
    </subcellularLocation>
</comment>
<reference evidence="9" key="3">
    <citation type="submission" date="2017-11" db="EMBL/GenBank/DDBJ databases">
        <authorList>
            <person name="Seuylemezian A."/>
            <person name="Cooper K."/>
            <person name="Vaishampayan P."/>
        </authorList>
    </citation>
    <scope>NUCLEOTIDE SEQUENCE</scope>
    <source>
        <strain evidence="9">PVAS-1</strain>
    </source>
</reference>
<protein>
    <recommendedName>
        <fullName evidence="5">Putative pre-16S rRNA nuclease</fullName>
        <ecNumber evidence="5">3.1.-.-</ecNumber>
    </recommendedName>
</protein>
<dbReference type="EC" id="3.1.-.-" evidence="5"/>
<comment type="similarity">
    <text evidence="5">Belongs to the YqgF HJR family.</text>
</comment>
<dbReference type="OrthoDB" id="9790539at2"/>
<dbReference type="Proteomes" id="UP000004474">
    <property type="component" value="Unassembled WGS sequence"/>
</dbReference>
<dbReference type="GO" id="GO:0000967">
    <property type="term" value="P:rRNA 5'-end processing"/>
    <property type="evidence" value="ECO:0007669"/>
    <property type="project" value="UniProtKB-UniRule"/>
</dbReference>
<dbReference type="PANTHER" id="PTHR33317">
    <property type="entry name" value="POLYNUCLEOTIDYL TRANSFERASE, RIBONUCLEASE H-LIKE SUPERFAMILY PROTEIN"/>
    <property type="match status" value="1"/>
</dbReference>
<evidence type="ECO:0000256" key="3">
    <source>
        <dbReference type="ARBA" id="ARBA00022722"/>
    </source>
</evidence>
<evidence type="ECO:0000313" key="11">
    <source>
        <dbReference type="Proteomes" id="UP000288711"/>
    </source>
</evidence>
<feature type="domain" description="YqgF/RNase H-like" evidence="7">
    <location>
        <begin position="4"/>
        <end position="111"/>
    </location>
</feature>
<dbReference type="HAMAP" id="MF_00651">
    <property type="entry name" value="Nuclease_YqgF"/>
    <property type="match status" value="1"/>
</dbReference>
<dbReference type="EMBL" id="ALWX01000051">
    <property type="protein sequence ID" value="EKA60619.1"/>
    <property type="molecule type" value="Genomic_DNA"/>
</dbReference>